<feature type="compositionally biased region" description="Basic and acidic residues" evidence="3">
    <location>
        <begin position="7"/>
        <end position="22"/>
    </location>
</feature>
<evidence type="ECO:0000259" key="4">
    <source>
        <dbReference type="PROSITE" id="PS50102"/>
    </source>
</evidence>
<dbReference type="Pfam" id="PF00076">
    <property type="entry name" value="RRM_1"/>
    <property type="match status" value="1"/>
</dbReference>
<dbReference type="Gene3D" id="3.30.70.330">
    <property type="match status" value="1"/>
</dbReference>
<dbReference type="CDD" id="cd12306">
    <property type="entry name" value="RRM_II_PABPs"/>
    <property type="match status" value="1"/>
</dbReference>
<keyword evidence="1 2" id="KW-0694">RNA-binding</keyword>
<dbReference type="GO" id="GO:0008143">
    <property type="term" value="F:poly(A) binding"/>
    <property type="evidence" value="ECO:0007669"/>
    <property type="project" value="TreeGrafter"/>
</dbReference>
<dbReference type="PANTHER" id="PTHR23236">
    <property type="entry name" value="EUKARYOTIC TRANSLATION INITIATION FACTOR 4B/4H"/>
    <property type="match status" value="1"/>
</dbReference>
<evidence type="ECO:0000256" key="3">
    <source>
        <dbReference type="SAM" id="MobiDB-lite"/>
    </source>
</evidence>
<feature type="domain" description="RRM" evidence="4">
    <location>
        <begin position="105"/>
        <end position="182"/>
    </location>
</feature>
<evidence type="ECO:0000256" key="2">
    <source>
        <dbReference type="PROSITE-ProRule" id="PRU00176"/>
    </source>
</evidence>
<reference evidence="5" key="1">
    <citation type="submission" date="2021-01" db="EMBL/GenBank/DDBJ databases">
        <authorList>
            <person name="Corre E."/>
            <person name="Pelletier E."/>
            <person name="Niang G."/>
            <person name="Scheremetjew M."/>
            <person name="Finn R."/>
            <person name="Kale V."/>
            <person name="Holt S."/>
            <person name="Cochrane G."/>
            <person name="Meng A."/>
            <person name="Brown T."/>
            <person name="Cohen L."/>
        </authorList>
    </citation>
    <scope>NUCLEOTIDE SEQUENCE</scope>
    <source>
        <strain evidence="5">SoJaBio B1-5/56/2</strain>
    </source>
</reference>
<proteinExistence type="predicted"/>
<dbReference type="InterPro" id="IPR012677">
    <property type="entry name" value="Nucleotide-bd_a/b_plait_sf"/>
</dbReference>
<dbReference type="SUPFAM" id="SSF54928">
    <property type="entry name" value="RNA-binding domain, RBD"/>
    <property type="match status" value="1"/>
</dbReference>
<evidence type="ECO:0000313" key="5">
    <source>
        <dbReference type="EMBL" id="CAE2290247.1"/>
    </source>
</evidence>
<sequence length="218" mass="24508">MADEENIIEHAEENGDESRVEGEEVVEGDDSNVGELSESVVEGELSESVVEGEEGGEEEEEDPEIAEMKRKVKEMQEEAERIEKMHRQAEEVAGTPVSSATSDARSIYVGNVDYGATAEELQAHFQGCGTMERVTIMTDKFTGHPKGFAYMEFTEEESVQNALALNESLFRGRQLKVNAKRTNQPAFMRGGRPRRASYRGYGGYMPVRRPRRFYHPYA</sequence>
<evidence type="ECO:0000256" key="1">
    <source>
        <dbReference type="ARBA" id="ARBA00022884"/>
    </source>
</evidence>
<protein>
    <recommendedName>
        <fullName evidence="4">RRM domain-containing protein</fullName>
    </recommendedName>
</protein>
<feature type="compositionally biased region" description="Low complexity" evidence="3">
    <location>
        <begin position="33"/>
        <end position="49"/>
    </location>
</feature>
<organism evidence="5">
    <name type="scientific">Paramoeba aestuarina</name>
    <dbReference type="NCBI Taxonomy" id="180227"/>
    <lineage>
        <taxon>Eukaryota</taxon>
        <taxon>Amoebozoa</taxon>
        <taxon>Discosea</taxon>
        <taxon>Flabellinia</taxon>
        <taxon>Dactylopodida</taxon>
        <taxon>Paramoebidae</taxon>
        <taxon>Paramoeba</taxon>
    </lineage>
</organism>
<feature type="region of interest" description="Disordered" evidence="3">
    <location>
        <begin position="1"/>
        <end position="68"/>
    </location>
</feature>
<dbReference type="PROSITE" id="PS50102">
    <property type="entry name" value="RRM"/>
    <property type="match status" value="1"/>
</dbReference>
<dbReference type="InterPro" id="IPR035979">
    <property type="entry name" value="RBD_domain_sf"/>
</dbReference>
<dbReference type="PANTHER" id="PTHR23236:SF12">
    <property type="entry name" value="EUKARYOTIC INITIATION FACTOR 4B-RELATED"/>
    <property type="match status" value="1"/>
</dbReference>
<dbReference type="SMART" id="SM00360">
    <property type="entry name" value="RRM"/>
    <property type="match status" value="1"/>
</dbReference>
<dbReference type="AlphaFoldDB" id="A0A7S4NJG0"/>
<gene>
    <name evidence="5" type="ORF">NAES01612_LOCUS5187</name>
</gene>
<dbReference type="InterPro" id="IPR000504">
    <property type="entry name" value="RRM_dom"/>
</dbReference>
<feature type="compositionally biased region" description="Acidic residues" evidence="3">
    <location>
        <begin position="50"/>
        <end position="65"/>
    </location>
</feature>
<name>A0A7S4NJG0_9EUKA</name>
<dbReference type="EMBL" id="HBKR01007856">
    <property type="protein sequence ID" value="CAE2290247.1"/>
    <property type="molecule type" value="Transcribed_RNA"/>
</dbReference>
<accession>A0A7S4NJG0</accession>
<feature type="compositionally biased region" description="Acidic residues" evidence="3">
    <location>
        <begin position="23"/>
        <end position="32"/>
    </location>
</feature>